<dbReference type="RefSeq" id="WP_315574282.1">
    <property type="nucleotide sequence ID" value="NZ_JARDXH010000001.1"/>
</dbReference>
<protein>
    <submittedName>
        <fullName evidence="2">Glycosyltransferase family 2 protein</fullName>
    </submittedName>
</protein>
<sequence>MQKISVALCTFNGAEFLSKQLESIKQQTMPIHELVVCDDGSSDETLAIIERFSKQVVFPVQVHRNPVNLGSSKNFEQCMALCQGDLIFLCDQDDVWMPEKVEKIVNYLAENPDKEAVFSNATMIDQAGFPTGKTSFEQIEFTAEVQNLWQAGGSFRILLKGYVVTGAALAVKKRALPKIGAVPNITKELIHDGWIALNLSMANQIGFINTCLIQYREHSNQQVGFKSKPAHVSLLQRFTRSREDKLGTLRKKADIAHALLKHFEDEKEVNAEITTALLRREAFYRMRANLPANRLLRFIPVVKHAIRGSYQLEEGGKWWRPLLGDLFE</sequence>
<accession>A0ABU3TTF4</accession>
<keyword evidence="3" id="KW-1185">Reference proteome</keyword>
<proteinExistence type="predicted"/>
<evidence type="ECO:0000313" key="2">
    <source>
        <dbReference type="EMBL" id="MDU0809144.1"/>
    </source>
</evidence>
<dbReference type="PANTHER" id="PTHR43685">
    <property type="entry name" value="GLYCOSYLTRANSFERASE"/>
    <property type="match status" value="1"/>
</dbReference>
<organism evidence="2 3">
    <name type="scientific">Aquirufa regiilacus</name>
    <dbReference type="NCBI Taxonomy" id="3024868"/>
    <lineage>
        <taxon>Bacteria</taxon>
        <taxon>Pseudomonadati</taxon>
        <taxon>Bacteroidota</taxon>
        <taxon>Cytophagia</taxon>
        <taxon>Cytophagales</taxon>
        <taxon>Flectobacillaceae</taxon>
        <taxon>Aquirufa</taxon>
    </lineage>
</organism>
<feature type="domain" description="Glycosyltransferase 2-like" evidence="1">
    <location>
        <begin position="5"/>
        <end position="177"/>
    </location>
</feature>
<comment type="caution">
    <text evidence="2">The sequence shown here is derived from an EMBL/GenBank/DDBJ whole genome shotgun (WGS) entry which is preliminary data.</text>
</comment>
<evidence type="ECO:0000259" key="1">
    <source>
        <dbReference type="Pfam" id="PF00535"/>
    </source>
</evidence>
<reference evidence="2 3" key="1">
    <citation type="submission" date="2023-09" db="EMBL/GenBank/DDBJ databases">
        <title>Aquirufa genomes.</title>
        <authorList>
            <person name="Pitt A."/>
        </authorList>
    </citation>
    <scope>NUCLEOTIDE SEQUENCE [LARGE SCALE GENOMIC DNA]</scope>
    <source>
        <strain evidence="2 3">LEOWEIH-7C</strain>
    </source>
</reference>
<dbReference type="EMBL" id="JAVNWW010000004">
    <property type="protein sequence ID" value="MDU0809144.1"/>
    <property type="molecule type" value="Genomic_DNA"/>
</dbReference>
<dbReference type="InterPro" id="IPR029044">
    <property type="entry name" value="Nucleotide-diphossugar_trans"/>
</dbReference>
<gene>
    <name evidence="2" type="ORF">PQG45_08880</name>
</gene>
<name>A0ABU3TTF4_9BACT</name>
<dbReference type="SUPFAM" id="SSF53448">
    <property type="entry name" value="Nucleotide-diphospho-sugar transferases"/>
    <property type="match status" value="1"/>
</dbReference>
<dbReference type="Gene3D" id="3.90.550.10">
    <property type="entry name" value="Spore Coat Polysaccharide Biosynthesis Protein SpsA, Chain A"/>
    <property type="match status" value="1"/>
</dbReference>
<evidence type="ECO:0000313" key="3">
    <source>
        <dbReference type="Proteomes" id="UP001249959"/>
    </source>
</evidence>
<dbReference type="InterPro" id="IPR050834">
    <property type="entry name" value="Glycosyltransf_2"/>
</dbReference>
<dbReference type="Pfam" id="PF00535">
    <property type="entry name" value="Glycos_transf_2"/>
    <property type="match status" value="1"/>
</dbReference>
<dbReference type="CDD" id="cd04196">
    <property type="entry name" value="GT_2_like_d"/>
    <property type="match status" value="1"/>
</dbReference>
<dbReference type="InterPro" id="IPR001173">
    <property type="entry name" value="Glyco_trans_2-like"/>
</dbReference>
<dbReference type="Proteomes" id="UP001249959">
    <property type="component" value="Unassembled WGS sequence"/>
</dbReference>
<dbReference type="PANTHER" id="PTHR43685:SF11">
    <property type="entry name" value="GLYCOSYLTRANSFERASE TAGX-RELATED"/>
    <property type="match status" value="1"/>
</dbReference>